<proteinExistence type="predicted"/>
<gene>
    <name evidence="3" type="ORF">GM51_4840</name>
</gene>
<dbReference type="InterPro" id="IPR016162">
    <property type="entry name" value="Ald_DH_N"/>
</dbReference>
<dbReference type="AlphaFoldDB" id="A0A094SQD5"/>
<dbReference type="InterPro" id="IPR016161">
    <property type="entry name" value="Ald_DH/histidinol_DH"/>
</dbReference>
<comment type="caution">
    <text evidence="3">The sequence shown here is derived from an EMBL/GenBank/DDBJ whole genome shotgun (WGS) entry which is preliminary data.</text>
</comment>
<dbReference type="InterPro" id="IPR029510">
    <property type="entry name" value="Ald_DH_CS_GLU"/>
</dbReference>
<feature type="domain" description="Aldehyde dehydrogenase" evidence="2">
    <location>
        <begin position="16"/>
        <end position="469"/>
    </location>
</feature>
<dbReference type="EMBL" id="JNSL01000019">
    <property type="protein sequence ID" value="KGA20898.1"/>
    <property type="molecule type" value="Genomic_DNA"/>
</dbReference>
<sequence>MVNFVAKNFALDSSLSESEKIPVVNPSNEEIIGFTFTTNNLRVENIVRLAKANKQNWSSISSPERGNILRNFLKKIELSKQDFIKIVCAETGKSQIDSVNEFEAMLEMGHLMASNGRRLNGITSHSKNSLKRISVWREPVGVCALIVASNTPLPNYAWKVFPALIAGNSVILKPSEFTPFSSTLFTEIALEAGIPASAFQLIHGDGETGSTLVNCDVDLISFTGSKETGMKIAKAAASKLTKVALELGGKNALIICDDADVELASDAAVASAFSNAGQRCAAASRIIVTEGVYEEFISSFYNKVNKLACGNSDSNSVGPVISAKSLERINKILNESIKKGARISAQGSNSNKKGFYIKPTVVTEVSPDDEISKVELFGPICCLYKVKNINEAIALANNSEYGLTSAIWTQNHSTAQLATNALEVGMVTVNGPTFGAEPNMPFGGVKNSGNGWRENGESVLDIYTEIKTVAENRI</sequence>
<dbReference type="FunFam" id="3.40.309.10:FF:000005">
    <property type="entry name" value="1-pyrroline-5-carboxylate dehydrogenase 1"/>
    <property type="match status" value="1"/>
</dbReference>
<dbReference type="InterPro" id="IPR016163">
    <property type="entry name" value="Ald_DH_C"/>
</dbReference>
<accession>A0A094SQD5</accession>
<dbReference type="GO" id="GO:0016620">
    <property type="term" value="F:oxidoreductase activity, acting on the aldehyde or oxo group of donors, NAD or NADP as acceptor"/>
    <property type="evidence" value="ECO:0007669"/>
    <property type="project" value="InterPro"/>
</dbReference>
<evidence type="ECO:0000259" key="2">
    <source>
        <dbReference type="Pfam" id="PF00171"/>
    </source>
</evidence>
<reference evidence="3" key="1">
    <citation type="submission" date="2014-06" db="EMBL/GenBank/DDBJ databases">
        <title>Key roles for freshwater Actinobacteria revealed by deep metagenomic sequencing.</title>
        <authorList>
            <person name="Ghai R."/>
            <person name="Mizuno C.M."/>
            <person name="Picazo A."/>
            <person name="Camacho A."/>
            <person name="Rodriguez-Valera F."/>
        </authorList>
    </citation>
    <scope>NUCLEOTIDE SEQUENCE</scope>
</reference>
<dbReference type="SUPFAM" id="SSF53720">
    <property type="entry name" value="ALDH-like"/>
    <property type="match status" value="1"/>
</dbReference>
<dbReference type="PROSITE" id="PS00687">
    <property type="entry name" value="ALDEHYDE_DEHYDR_GLU"/>
    <property type="match status" value="1"/>
</dbReference>
<evidence type="ECO:0000313" key="3">
    <source>
        <dbReference type="EMBL" id="KGA20898.1"/>
    </source>
</evidence>
<dbReference type="CDD" id="cd07078">
    <property type="entry name" value="ALDH"/>
    <property type="match status" value="1"/>
</dbReference>
<name>A0A094SQD5_9ZZZZ</name>
<keyword evidence="1" id="KW-0560">Oxidoreductase</keyword>
<dbReference type="Gene3D" id="3.40.605.10">
    <property type="entry name" value="Aldehyde Dehydrogenase, Chain A, domain 1"/>
    <property type="match status" value="1"/>
</dbReference>
<dbReference type="InterPro" id="IPR015590">
    <property type="entry name" value="Aldehyde_DH_dom"/>
</dbReference>
<dbReference type="PROSITE" id="PS00070">
    <property type="entry name" value="ALDEHYDE_DEHYDR_CYS"/>
    <property type="match status" value="1"/>
</dbReference>
<dbReference type="InterPro" id="IPR016160">
    <property type="entry name" value="Ald_DH_CS_CYS"/>
</dbReference>
<protein>
    <recommendedName>
        <fullName evidence="2">Aldehyde dehydrogenase domain-containing protein</fullName>
    </recommendedName>
</protein>
<evidence type="ECO:0000256" key="1">
    <source>
        <dbReference type="ARBA" id="ARBA00023002"/>
    </source>
</evidence>
<organism evidence="3">
    <name type="scientific">freshwater metagenome</name>
    <dbReference type="NCBI Taxonomy" id="449393"/>
    <lineage>
        <taxon>unclassified sequences</taxon>
        <taxon>metagenomes</taxon>
        <taxon>ecological metagenomes</taxon>
    </lineage>
</organism>
<dbReference type="Gene3D" id="3.40.309.10">
    <property type="entry name" value="Aldehyde Dehydrogenase, Chain A, domain 2"/>
    <property type="match status" value="1"/>
</dbReference>
<dbReference type="PANTHER" id="PTHR11699">
    <property type="entry name" value="ALDEHYDE DEHYDROGENASE-RELATED"/>
    <property type="match status" value="1"/>
</dbReference>
<dbReference type="Pfam" id="PF00171">
    <property type="entry name" value="Aldedh"/>
    <property type="match status" value="1"/>
</dbReference>